<accession>A0A6P1QVA1</accession>
<name>A0A6P1QVA1_9FLAO</name>
<evidence type="ECO:0000313" key="1">
    <source>
        <dbReference type="EMBL" id="QHN65739.1"/>
    </source>
</evidence>
<keyword evidence="2" id="KW-1185">Reference proteome</keyword>
<dbReference type="RefSeq" id="WP_160224463.1">
    <property type="nucleotide sequence ID" value="NZ_CP029149.1"/>
</dbReference>
<protein>
    <submittedName>
        <fullName evidence="1">Uncharacterized protein</fullName>
    </submittedName>
</protein>
<organism evidence="1 2">
    <name type="scientific">Bergeyella cardium</name>
    <dbReference type="NCBI Taxonomy" id="1585976"/>
    <lineage>
        <taxon>Bacteria</taxon>
        <taxon>Pseudomonadati</taxon>
        <taxon>Bacteroidota</taxon>
        <taxon>Flavobacteriia</taxon>
        <taxon>Flavobacteriales</taxon>
        <taxon>Weeksellaceae</taxon>
        <taxon>Bergeyella</taxon>
    </lineage>
</organism>
<proteinExistence type="predicted"/>
<dbReference type="EMBL" id="CP029149">
    <property type="protein sequence ID" value="QHN65739.1"/>
    <property type="molecule type" value="Genomic_DNA"/>
</dbReference>
<gene>
    <name evidence="1" type="ORF">DBX24_07525</name>
</gene>
<dbReference type="AlphaFoldDB" id="A0A6P1QVA1"/>
<evidence type="ECO:0000313" key="2">
    <source>
        <dbReference type="Proteomes" id="UP000464318"/>
    </source>
</evidence>
<sequence>MKNTILLFSIILFNSCLVPPSPKRNFYKLIGYKKGSFNDFTGYVYKDNKYILNLWVFSTPKKKSIYLSTNLPSEDSIRLLKNDFLPIYLKKMDKKSIDELPYSLYYNDSAFVYEKSIEIKDKDWYGKFDTLKAEIDNKWYRFSFEK</sequence>
<dbReference type="Proteomes" id="UP000464318">
    <property type="component" value="Chromosome"/>
</dbReference>
<reference evidence="1 2" key="1">
    <citation type="submission" date="2018-04" db="EMBL/GenBank/DDBJ databases">
        <title>Characteristic and Complete Genome Sequencing of A Novel Member of Infective Endocarditis Causative Bacteria: Bergeyella cardium QL-PH.</title>
        <authorList>
            <person name="Pan H."/>
            <person name="Sun E."/>
            <person name="Zhang Y."/>
        </authorList>
    </citation>
    <scope>NUCLEOTIDE SEQUENCE [LARGE SCALE GENOMIC DNA]</scope>
    <source>
        <strain evidence="1 2">HPQL</strain>
    </source>
</reference>
<dbReference type="KEGG" id="bcad:DBX24_07525"/>